<name>A0ABT4ZI38_9RHOB</name>
<sequence length="271" mass="30766">MAGTVNISRDLWHDEAFAKEPFSEREAWIWMICEASWKSRRRRVGDFVVDLKRGELSASVRFMADIFGWHRSKVHRFLQRLTKLELIAIKTETGVNVISICKYNEYQNGRDTSETDSRQDRDRTETKQKKGERREKEGSDDDDAPDLEIRERVLSAMGVRPDGVIGPSKFIGGTGDMSELRRWLDLPNLTPDVICAEVARITARKRDGPPSSFTYFTEAMRRLSGQLSAPALKPIEGTRHDQQPARDRRASAADDAFVRVINAAAGTIRPS</sequence>
<feature type="region of interest" description="Disordered" evidence="1">
    <location>
        <begin position="232"/>
        <end position="253"/>
    </location>
</feature>
<accession>A0ABT4ZI38</accession>
<evidence type="ECO:0000313" key="3">
    <source>
        <dbReference type="Proteomes" id="UP001165641"/>
    </source>
</evidence>
<keyword evidence="3" id="KW-1185">Reference proteome</keyword>
<organism evidence="2 3">
    <name type="scientific">Paracoccus onchidii</name>
    <dbReference type="NCBI Taxonomy" id="3017813"/>
    <lineage>
        <taxon>Bacteria</taxon>
        <taxon>Pseudomonadati</taxon>
        <taxon>Pseudomonadota</taxon>
        <taxon>Alphaproteobacteria</taxon>
        <taxon>Rhodobacterales</taxon>
        <taxon>Paracoccaceae</taxon>
        <taxon>Paracoccus</taxon>
    </lineage>
</organism>
<dbReference type="Proteomes" id="UP001165641">
    <property type="component" value="Unassembled WGS sequence"/>
</dbReference>
<comment type="caution">
    <text evidence="2">The sequence shown here is derived from an EMBL/GenBank/DDBJ whole genome shotgun (WGS) entry which is preliminary data.</text>
</comment>
<feature type="region of interest" description="Disordered" evidence="1">
    <location>
        <begin position="109"/>
        <end position="147"/>
    </location>
</feature>
<gene>
    <name evidence="2" type="ORF">PAF17_15955</name>
</gene>
<feature type="compositionally biased region" description="Basic and acidic residues" evidence="1">
    <location>
        <begin position="236"/>
        <end position="252"/>
    </location>
</feature>
<evidence type="ECO:0000256" key="1">
    <source>
        <dbReference type="SAM" id="MobiDB-lite"/>
    </source>
</evidence>
<dbReference type="RefSeq" id="WP_271890102.1">
    <property type="nucleotide sequence ID" value="NZ_JAQBIE010000024.1"/>
</dbReference>
<reference evidence="2" key="1">
    <citation type="submission" date="2022-12" db="EMBL/GenBank/DDBJ databases">
        <title>Paracoccus onchidii sp. nov., isolated from a marine invertebrate from the South China Sea.</title>
        <authorList>
            <person name="Xu S."/>
            <person name="Liu Z."/>
            <person name="Xu Y."/>
        </authorList>
    </citation>
    <scope>NUCLEOTIDE SEQUENCE</scope>
    <source>
        <strain evidence="2">Z330</strain>
    </source>
</reference>
<proteinExistence type="predicted"/>
<dbReference type="EMBL" id="JAQBIE010000024">
    <property type="protein sequence ID" value="MDB6178986.1"/>
    <property type="molecule type" value="Genomic_DNA"/>
</dbReference>
<evidence type="ECO:0000313" key="2">
    <source>
        <dbReference type="EMBL" id="MDB6178986.1"/>
    </source>
</evidence>
<feature type="compositionally biased region" description="Basic and acidic residues" evidence="1">
    <location>
        <begin position="111"/>
        <end position="137"/>
    </location>
</feature>
<protein>
    <submittedName>
        <fullName evidence="2">Uncharacterized protein</fullName>
    </submittedName>
</protein>